<dbReference type="Proteomes" id="UP001444661">
    <property type="component" value="Unassembled WGS sequence"/>
</dbReference>
<reference evidence="3 4" key="1">
    <citation type="submission" date="2023-01" db="EMBL/GenBank/DDBJ databases">
        <title>Analysis of 21 Apiospora genomes using comparative genomics revels a genus with tremendous synthesis potential of carbohydrate active enzymes and secondary metabolites.</title>
        <authorList>
            <person name="Sorensen T."/>
        </authorList>
    </citation>
    <scope>NUCLEOTIDE SEQUENCE [LARGE SCALE GENOMIC DNA]</scope>
    <source>
        <strain evidence="3 4">CBS 33761</strain>
    </source>
</reference>
<feature type="region of interest" description="Disordered" evidence="1">
    <location>
        <begin position="132"/>
        <end position="193"/>
    </location>
</feature>
<comment type="caution">
    <text evidence="3">The sequence shown here is derived from an EMBL/GenBank/DDBJ whole genome shotgun (WGS) entry which is preliminary data.</text>
</comment>
<evidence type="ECO:0000313" key="4">
    <source>
        <dbReference type="Proteomes" id="UP001444661"/>
    </source>
</evidence>
<feature type="compositionally biased region" description="Gly residues" evidence="1">
    <location>
        <begin position="147"/>
        <end position="156"/>
    </location>
</feature>
<evidence type="ECO:0000313" key="3">
    <source>
        <dbReference type="EMBL" id="KAK8044059.1"/>
    </source>
</evidence>
<feature type="compositionally biased region" description="Low complexity" evidence="1">
    <location>
        <begin position="172"/>
        <end position="192"/>
    </location>
</feature>
<name>A0ABR1TE57_9PEZI</name>
<accession>A0ABR1TE57</accession>
<feature type="compositionally biased region" description="Basic and acidic residues" evidence="1">
    <location>
        <begin position="134"/>
        <end position="144"/>
    </location>
</feature>
<evidence type="ECO:0000256" key="1">
    <source>
        <dbReference type="SAM" id="MobiDB-lite"/>
    </source>
</evidence>
<keyword evidence="4" id="KW-1185">Reference proteome</keyword>
<feature type="chain" id="PRO_5046420222" description="Apple domain-containing protein" evidence="2">
    <location>
        <begin position="18"/>
        <end position="408"/>
    </location>
</feature>
<evidence type="ECO:0000256" key="2">
    <source>
        <dbReference type="SAM" id="SignalP"/>
    </source>
</evidence>
<gene>
    <name evidence="3" type="ORF">PG993_004083</name>
</gene>
<evidence type="ECO:0008006" key="5">
    <source>
        <dbReference type="Google" id="ProtNLM"/>
    </source>
</evidence>
<sequence>MQLHPLLVAGLGAVVAAAPSPLISNTSPVLSPQQSCDDIPALPVLQSLGDAAAASICNQLAPVQTQTAKSTTTLSETATVTATTDAQTTETTVVDGPTDISTETITVTATTTQPATSTAYTTGVVIPFLLTHNSQDDDGHRKDSGWSPGGVSGGSSGPTRKKKKRGDKCVVKPKPSNSASTTSSAPTSTASSDPVDALKGFADDVIAAACSCLTGAAPTATETITVTATVATAQQTVTTGTETVPATSTAPGLTTANTSTGAATATVTQTVATVTSADPNAPAATTTVVGSTTFTYKASFDNHCFPLQTIAQPSSVAAADGTFETGFQHCAAACLANPDCGELYINYPDPIDPRYGVNCYLGGYPDRPTNGQTFTGTWNGQSDFSCDRDFTYPLGVWYNRPDTQVTEQ</sequence>
<keyword evidence="2" id="KW-0732">Signal</keyword>
<dbReference type="EMBL" id="JAQQWK010000003">
    <property type="protein sequence ID" value="KAK8044059.1"/>
    <property type="molecule type" value="Genomic_DNA"/>
</dbReference>
<feature type="signal peptide" evidence="2">
    <location>
        <begin position="1"/>
        <end position="17"/>
    </location>
</feature>
<protein>
    <recommendedName>
        <fullName evidence="5">Apple domain-containing protein</fullName>
    </recommendedName>
</protein>
<organism evidence="3 4">
    <name type="scientific">Apiospora rasikravindrae</name>
    <dbReference type="NCBI Taxonomy" id="990691"/>
    <lineage>
        <taxon>Eukaryota</taxon>
        <taxon>Fungi</taxon>
        <taxon>Dikarya</taxon>
        <taxon>Ascomycota</taxon>
        <taxon>Pezizomycotina</taxon>
        <taxon>Sordariomycetes</taxon>
        <taxon>Xylariomycetidae</taxon>
        <taxon>Amphisphaeriales</taxon>
        <taxon>Apiosporaceae</taxon>
        <taxon>Apiospora</taxon>
    </lineage>
</organism>
<proteinExistence type="predicted"/>